<evidence type="ECO:0000313" key="3">
    <source>
        <dbReference type="Proteomes" id="UP001337655"/>
    </source>
</evidence>
<name>A0AAV9P3R8_9PEZI</name>
<evidence type="ECO:0000256" key="1">
    <source>
        <dbReference type="SAM" id="MobiDB-lite"/>
    </source>
</evidence>
<dbReference type="Proteomes" id="UP001337655">
    <property type="component" value="Unassembled WGS sequence"/>
</dbReference>
<feature type="compositionally biased region" description="Low complexity" evidence="1">
    <location>
        <begin position="84"/>
        <end position="94"/>
    </location>
</feature>
<keyword evidence="3" id="KW-1185">Reference proteome</keyword>
<gene>
    <name evidence="2" type="ORF">LTR77_007760</name>
</gene>
<dbReference type="RefSeq" id="XP_064656839.1">
    <property type="nucleotide sequence ID" value="XM_064804997.1"/>
</dbReference>
<sequence length="516" mass="57792">MSTKSFPFILVSGPKVDDPRARRIIRKQAMKDVGEARKKRGNYGRVNMRQMPLFEDTNVQIRPVVRPHSSRESSATLDLTKANSSDSTSDTDPTVYDDEALRTGCKAVNVALLHEGSSGVSLAAINLFSNYETARAKFKVDLADLSILTNFNVGKSTIPILSADPTRLAGLLGQQQWSYLQYVPSIYGTSEVITAATNCLLAKAKTTLIPNYSCKELNLKLYAKALRSLQSAISNEETCGEADVLCATQLMSLHELLDPSRDTAWSHHISGSARLIRHRTPHRFVSEFEKALFAAHIGPIVSECLVNNTPCYLEGEEWSALYRSLTQESDFLHDRSALTINARLMMFPLPGLWHDVGEAITGPELFNDHALSLLEQRCRTAHRGFIDWMEDYKAHCVRLSLALPPPKELALRRELFGSALECLAIVKRLLAAVCDQQRMSLEKETQALAHLILDLQKQPSPKHSWLFSGHEVGVAYTVMLTKAQWEEQNAYSSDEERRMAVRIRYNAWSNTLRMTG</sequence>
<dbReference type="EMBL" id="JAVRRT010000012">
    <property type="protein sequence ID" value="KAK5167031.1"/>
    <property type="molecule type" value="Genomic_DNA"/>
</dbReference>
<accession>A0AAV9P3R8</accession>
<dbReference type="PANTHER" id="PTHR38111:SF6">
    <property type="entry name" value="FINGER DOMAIN PROTEIN, PUTATIVE (AFU_ORTHOLOGUE AFUA_8G01940)-RELATED"/>
    <property type="match status" value="1"/>
</dbReference>
<dbReference type="GeneID" id="89929096"/>
<dbReference type="InterPro" id="IPR053178">
    <property type="entry name" value="Osmoadaptation_assoc"/>
</dbReference>
<feature type="region of interest" description="Disordered" evidence="1">
    <location>
        <begin position="64"/>
        <end position="95"/>
    </location>
</feature>
<dbReference type="PANTHER" id="PTHR38111">
    <property type="entry name" value="ZN(2)-C6 FUNGAL-TYPE DOMAIN-CONTAINING PROTEIN-RELATED"/>
    <property type="match status" value="1"/>
</dbReference>
<dbReference type="AlphaFoldDB" id="A0AAV9P3R8"/>
<feature type="compositionally biased region" description="Polar residues" evidence="1">
    <location>
        <begin position="72"/>
        <end position="83"/>
    </location>
</feature>
<proteinExistence type="predicted"/>
<reference evidence="2 3" key="1">
    <citation type="submission" date="2023-08" db="EMBL/GenBank/DDBJ databases">
        <title>Black Yeasts Isolated from many extreme environments.</title>
        <authorList>
            <person name="Coleine C."/>
            <person name="Stajich J.E."/>
            <person name="Selbmann L."/>
        </authorList>
    </citation>
    <scope>NUCLEOTIDE SEQUENCE [LARGE SCALE GENOMIC DNA]</scope>
    <source>
        <strain evidence="2 3">CCFEE 5935</strain>
    </source>
</reference>
<protein>
    <submittedName>
        <fullName evidence="2">Uncharacterized protein</fullName>
    </submittedName>
</protein>
<organism evidence="2 3">
    <name type="scientific">Saxophila tyrrhenica</name>
    <dbReference type="NCBI Taxonomy" id="1690608"/>
    <lineage>
        <taxon>Eukaryota</taxon>
        <taxon>Fungi</taxon>
        <taxon>Dikarya</taxon>
        <taxon>Ascomycota</taxon>
        <taxon>Pezizomycotina</taxon>
        <taxon>Dothideomycetes</taxon>
        <taxon>Dothideomycetidae</taxon>
        <taxon>Mycosphaerellales</taxon>
        <taxon>Extremaceae</taxon>
        <taxon>Saxophila</taxon>
    </lineage>
</organism>
<evidence type="ECO:0000313" key="2">
    <source>
        <dbReference type="EMBL" id="KAK5167031.1"/>
    </source>
</evidence>
<comment type="caution">
    <text evidence="2">The sequence shown here is derived from an EMBL/GenBank/DDBJ whole genome shotgun (WGS) entry which is preliminary data.</text>
</comment>